<gene>
    <name evidence="1" type="ORF">C5167_011299</name>
</gene>
<evidence type="ECO:0000313" key="1">
    <source>
        <dbReference type="EMBL" id="RZC67612.1"/>
    </source>
</evidence>
<name>A0A4Y7K5J2_PAPSO</name>
<organism evidence="1 2">
    <name type="scientific">Papaver somniferum</name>
    <name type="common">Opium poppy</name>
    <dbReference type="NCBI Taxonomy" id="3469"/>
    <lineage>
        <taxon>Eukaryota</taxon>
        <taxon>Viridiplantae</taxon>
        <taxon>Streptophyta</taxon>
        <taxon>Embryophyta</taxon>
        <taxon>Tracheophyta</taxon>
        <taxon>Spermatophyta</taxon>
        <taxon>Magnoliopsida</taxon>
        <taxon>Ranunculales</taxon>
        <taxon>Papaveraceae</taxon>
        <taxon>Papaveroideae</taxon>
        <taxon>Papaver</taxon>
    </lineage>
</organism>
<protein>
    <submittedName>
        <fullName evidence="1">Uncharacterized protein</fullName>
    </submittedName>
</protein>
<proteinExistence type="predicted"/>
<sequence length="67" mass="7733">MGILQRNVYALDFSCEKYDTSHQVFGVAEECIGLSRSSCKIIFKQDPMLLIREKEQIQKHQISDKGK</sequence>
<dbReference type="EMBL" id="CM010720">
    <property type="protein sequence ID" value="RZC67612.1"/>
    <property type="molecule type" value="Genomic_DNA"/>
</dbReference>
<reference evidence="1 2" key="1">
    <citation type="journal article" date="2018" name="Science">
        <title>The opium poppy genome and morphinan production.</title>
        <authorList>
            <person name="Guo L."/>
            <person name="Winzer T."/>
            <person name="Yang X."/>
            <person name="Li Y."/>
            <person name="Ning Z."/>
            <person name="He Z."/>
            <person name="Teodor R."/>
            <person name="Lu Y."/>
            <person name="Bowser T.A."/>
            <person name="Graham I.A."/>
            <person name="Ye K."/>
        </authorList>
    </citation>
    <scope>NUCLEOTIDE SEQUENCE [LARGE SCALE GENOMIC DNA]</scope>
    <source>
        <strain evidence="2">cv. HN1</strain>
        <tissue evidence="1">Leaves</tissue>
    </source>
</reference>
<keyword evidence="2" id="KW-1185">Reference proteome</keyword>
<evidence type="ECO:0000313" key="2">
    <source>
        <dbReference type="Proteomes" id="UP000316621"/>
    </source>
</evidence>
<accession>A0A4Y7K5J2</accession>
<dbReference type="AlphaFoldDB" id="A0A4Y7K5J2"/>
<dbReference type="Gramene" id="RZC67612">
    <property type="protein sequence ID" value="RZC67612"/>
    <property type="gene ID" value="C5167_011299"/>
</dbReference>
<dbReference type="Proteomes" id="UP000316621">
    <property type="component" value="Chromosome 6"/>
</dbReference>